<evidence type="ECO:0000313" key="1">
    <source>
        <dbReference type="EMBL" id="RID79946.1"/>
    </source>
</evidence>
<accession>A0A398AX16</accession>
<dbReference type="AlphaFoldDB" id="A0A398AX16"/>
<organism evidence="1 2">
    <name type="scientific">Brassica campestris</name>
    <name type="common">Field mustard</name>
    <dbReference type="NCBI Taxonomy" id="3711"/>
    <lineage>
        <taxon>Eukaryota</taxon>
        <taxon>Viridiplantae</taxon>
        <taxon>Streptophyta</taxon>
        <taxon>Embryophyta</taxon>
        <taxon>Tracheophyta</taxon>
        <taxon>Spermatophyta</taxon>
        <taxon>Magnoliopsida</taxon>
        <taxon>eudicotyledons</taxon>
        <taxon>Gunneridae</taxon>
        <taxon>Pentapetalae</taxon>
        <taxon>rosids</taxon>
        <taxon>malvids</taxon>
        <taxon>Brassicales</taxon>
        <taxon>Brassicaceae</taxon>
        <taxon>Brassiceae</taxon>
        <taxon>Brassica</taxon>
    </lineage>
</organism>
<gene>
    <name evidence="1" type="ORF">BRARA_A02645</name>
</gene>
<sequence length="41" mass="4789">MAIIESYRVMDDLQDLRQSKKDHGELLRFGINLTKTPKITI</sequence>
<proteinExistence type="predicted"/>
<reference evidence="1 2" key="1">
    <citation type="submission" date="2018-06" db="EMBL/GenBank/DDBJ databases">
        <title>WGS assembly of Brassica rapa FPsc.</title>
        <authorList>
            <person name="Bowman J."/>
            <person name="Kohchi T."/>
            <person name="Yamato K."/>
            <person name="Jenkins J."/>
            <person name="Shu S."/>
            <person name="Ishizaki K."/>
            <person name="Yamaoka S."/>
            <person name="Nishihama R."/>
            <person name="Nakamura Y."/>
            <person name="Berger F."/>
            <person name="Adam C."/>
            <person name="Aki S."/>
            <person name="Althoff F."/>
            <person name="Araki T."/>
            <person name="Arteaga-Vazquez M."/>
            <person name="Balasubrmanian S."/>
            <person name="Bauer D."/>
            <person name="Boehm C."/>
            <person name="Briginshaw L."/>
            <person name="Caballero-Perez J."/>
            <person name="Catarino B."/>
            <person name="Chen F."/>
            <person name="Chiyoda S."/>
            <person name="Chovatia M."/>
            <person name="Davies K."/>
            <person name="Delmans M."/>
            <person name="Demura T."/>
            <person name="Dierschke T."/>
            <person name="Dolan L."/>
            <person name="Dorantes-Acosta A."/>
            <person name="Eklund D."/>
            <person name="Florent S."/>
            <person name="Flores-Sandoval E."/>
            <person name="Fujiyama A."/>
            <person name="Fukuzawa H."/>
            <person name="Galik B."/>
            <person name="Grimanelli D."/>
            <person name="Grimwood J."/>
            <person name="Grossniklaus U."/>
            <person name="Hamada T."/>
            <person name="Haseloff J."/>
            <person name="Hetherington A."/>
            <person name="Higo A."/>
            <person name="Hirakawa Y."/>
            <person name="Hundley H."/>
            <person name="Ikeda Y."/>
            <person name="Inoue K."/>
            <person name="Inoue S."/>
            <person name="Ishida S."/>
            <person name="Jia Q."/>
            <person name="Kakita M."/>
            <person name="Kanazawa T."/>
            <person name="Kawai Y."/>
            <person name="Kawashima T."/>
            <person name="Kennedy M."/>
            <person name="Kinose K."/>
            <person name="Kinoshita T."/>
            <person name="Kohara Y."/>
            <person name="Koide E."/>
            <person name="Komatsu K."/>
            <person name="Kopischke S."/>
            <person name="Kubo M."/>
            <person name="Kyozuka J."/>
            <person name="Lagercrantz U."/>
            <person name="Lin S."/>
            <person name="Lindquist E."/>
            <person name="Lipzen A."/>
            <person name="Lu C."/>
            <person name="Luna E."/>
            <person name="Martienssen R."/>
            <person name="Minamino N."/>
            <person name="Mizutani M."/>
            <person name="Mizutani M."/>
            <person name="Mochizuki N."/>
            <person name="Monte I."/>
            <person name="Mosher R."/>
            <person name="Nagasaki H."/>
            <person name="Nakagami H."/>
            <person name="Naramoto S."/>
            <person name="Nishitani K."/>
            <person name="Ohtani M."/>
            <person name="Okamoto T."/>
            <person name="Okumura M."/>
            <person name="Phillips J."/>
            <person name="Pollak B."/>
            <person name="Reinders A."/>
            <person name="Roevekamp M."/>
            <person name="Sano R."/>
            <person name="Sawa S."/>
            <person name="Schmid M."/>
            <person name="Shirakawa M."/>
            <person name="Solano R."/>
            <person name="Spunde A."/>
            <person name="Suetsugu N."/>
            <person name="Sugano S."/>
            <person name="Sugiyama A."/>
            <person name="Sun R."/>
            <person name="Suzuki Y."/>
            <person name="Takenaka M."/>
            <person name="Takezawa D."/>
            <person name="Tomogane H."/>
            <person name="Tsuzuki M."/>
            <person name="Ueda T."/>
            <person name="Umeda M."/>
            <person name="Ward J."/>
            <person name="Watanabe Y."/>
            <person name="Yazaki K."/>
            <person name="Yokoyama R."/>
            <person name="Yoshitake Y."/>
            <person name="Yotsui I."/>
            <person name="Zachgo S."/>
            <person name="Schmutz J."/>
        </authorList>
    </citation>
    <scope>NUCLEOTIDE SEQUENCE [LARGE SCALE GENOMIC DNA]</scope>
    <source>
        <strain evidence="2">cv. B-3</strain>
    </source>
</reference>
<evidence type="ECO:0000313" key="2">
    <source>
        <dbReference type="Proteomes" id="UP000264353"/>
    </source>
</evidence>
<name>A0A398AX16_BRACM</name>
<dbReference type="EMBL" id="CM010628">
    <property type="protein sequence ID" value="RID79946.1"/>
    <property type="molecule type" value="Genomic_DNA"/>
</dbReference>
<dbReference type="Proteomes" id="UP000264353">
    <property type="component" value="Chromosome A1"/>
</dbReference>
<protein>
    <submittedName>
        <fullName evidence="1">Uncharacterized protein</fullName>
    </submittedName>
</protein>